<protein>
    <submittedName>
        <fullName evidence="10">RNI-like protein</fullName>
    </submittedName>
</protein>
<feature type="domain" description="Chitin-binding type-1" evidence="9">
    <location>
        <begin position="548"/>
        <end position="589"/>
    </location>
</feature>
<evidence type="ECO:0000256" key="5">
    <source>
        <dbReference type="ARBA" id="ARBA00022801"/>
    </source>
</evidence>
<feature type="disulfide bond" evidence="7">
    <location>
        <begin position="395"/>
        <end position="407"/>
    </location>
</feature>
<dbReference type="STRING" id="1754191.A0A1Y1VGS8"/>
<accession>A0A1Y1VGS8</accession>
<dbReference type="SUPFAM" id="SSF52047">
    <property type="entry name" value="RNI-like"/>
    <property type="match status" value="1"/>
</dbReference>
<reference evidence="10 11" key="1">
    <citation type="submission" date="2016-08" db="EMBL/GenBank/DDBJ databases">
        <title>Genomes of anaerobic fungi encode conserved fungal cellulosomes for biomass hydrolysis.</title>
        <authorList>
            <consortium name="DOE Joint Genome Institute"/>
            <person name="Haitjema C.H."/>
            <person name="Gilmore S.P."/>
            <person name="Henske J.K."/>
            <person name="Solomon K.V."/>
            <person name="De Groot R."/>
            <person name="Kuo A."/>
            <person name="Mondo S.J."/>
            <person name="Salamov A.A."/>
            <person name="Labutti K."/>
            <person name="Zhao Z."/>
            <person name="Chiniquy J."/>
            <person name="Barry K."/>
            <person name="Brewer H.M."/>
            <person name="Purvine S.O."/>
            <person name="Wright A.T."/>
            <person name="Boxma B."/>
            <person name="Van Alen T."/>
            <person name="Hackstein J.H."/>
            <person name="Baker S.E."/>
            <person name="Grigoriev I.V."/>
            <person name="O'Malley M.A."/>
        </authorList>
    </citation>
    <scope>NUCLEOTIDE SEQUENCE [LARGE SCALE GENOMIC DNA]</scope>
    <source>
        <strain evidence="11">finn</strain>
    </source>
</reference>
<dbReference type="CDD" id="cd00035">
    <property type="entry name" value="ChtBD1"/>
    <property type="match status" value="5"/>
</dbReference>
<sequence>MNIKSLLKGISLSFLISKVLAQSNKDCEEIKSFLEEKNLVFDEAILSCNEDNTGKVTTLQILDYDLSDEIIQKLLSYKTITNLYYGIFNLNSDKTNYSDFPISINSLPNLKELALSYKGVNDSDKGTIAMDVLKVSKELKSLTLGGIEISQNNINEISALTNLEELNFVYCSYSNINYDSLKSLNNLIALEMDGHSSYQLSEIPDFVFTLSKLKNLVITGHSISTIDEKLASLQNLEYLDLSLNQIDAELPEKLNSLSHLKYIDLKGNKNIKGKTLINDNLEQCLYHKSYSLCQSKDMKCFEENISFEPCNDSAEQKESINGLCGNGNGTCPPGECCSKYGHCGVTVDHCNVSKGCQSAFGSCIDDTITTVETPTTETAQPTSNDGRCGEEYGSCPNGECCSKYGWCGSSNSHCSISEGCQSKFGTCSKEILISTNGKCGSTNGKCPGDACCSKYGYCGNSQDYCSLVKGCQPEFGRCLSDLDTPAVVSDKCGKGYGKCPSGKCCSKYGWCGTDNNYCMISNGCQSEFGECFKNSNTIPIADQKISTDGRCGEEYGRCPNNGCCSEHGWCGTSEKYCGYGCQNSYGICK</sequence>
<dbReference type="SUPFAM" id="SSF57016">
    <property type="entry name" value="Plant lectins/antimicrobial peptides"/>
    <property type="match status" value="5"/>
</dbReference>
<feature type="signal peptide" evidence="8">
    <location>
        <begin position="1"/>
        <end position="21"/>
    </location>
</feature>
<dbReference type="Proteomes" id="UP000193719">
    <property type="component" value="Unassembled WGS sequence"/>
</dbReference>
<feature type="domain" description="Chitin-binding type-1" evidence="9">
    <location>
        <begin position="385"/>
        <end position="429"/>
    </location>
</feature>
<evidence type="ECO:0000256" key="7">
    <source>
        <dbReference type="PROSITE-ProRule" id="PRU00261"/>
    </source>
</evidence>
<evidence type="ECO:0000256" key="3">
    <source>
        <dbReference type="ARBA" id="ARBA00022723"/>
    </source>
</evidence>
<dbReference type="SMART" id="SM00270">
    <property type="entry name" value="ChtBD1"/>
    <property type="match status" value="5"/>
</dbReference>
<keyword evidence="4 8" id="KW-0732">Signal</keyword>
<feature type="domain" description="Chitin-binding type-1" evidence="9">
    <location>
        <begin position="489"/>
        <end position="533"/>
    </location>
</feature>
<feature type="disulfide bond" evidence="7">
    <location>
        <begin position="400"/>
        <end position="414"/>
    </location>
</feature>
<feature type="disulfide bond" evidence="7">
    <location>
        <begin position="451"/>
        <end position="465"/>
    </location>
</feature>
<dbReference type="PROSITE" id="PS00026">
    <property type="entry name" value="CHIT_BIND_I_1"/>
    <property type="match status" value="1"/>
</dbReference>
<dbReference type="InterPro" id="IPR018371">
    <property type="entry name" value="Chitin-binding_1_CS"/>
</dbReference>
<feature type="disulfide bond" evidence="7">
    <location>
        <begin position="558"/>
        <end position="570"/>
    </location>
</feature>
<keyword evidence="5" id="KW-0378">Hydrolase</keyword>
<evidence type="ECO:0000259" key="9">
    <source>
        <dbReference type="PROSITE" id="PS50941"/>
    </source>
</evidence>
<keyword evidence="11" id="KW-1185">Reference proteome</keyword>
<dbReference type="GO" id="GO:0016787">
    <property type="term" value="F:hydrolase activity"/>
    <property type="evidence" value="ECO:0007669"/>
    <property type="project" value="UniProtKB-KW"/>
</dbReference>
<feature type="domain" description="Chitin-binding type-1" evidence="9">
    <location>
        <begin position="436"/>
        <end position="480"/>
    </location>
</feature>
<comment type="caution">
    <text evidence="7">Lacks conserved residue(s) required for the propagation of feature annotation.</text>
</comment>
<evidence type="ECO:0000313" key="10">
    <source>
        <dbReference type="EMBL" id="ORX55928.1"/>
    </source>
</evidence>
<dbReference type="InterPro" id="IPR036861">
    <property type="entry name" value="Endochitinase-like_sf"/>
</dbReference>
<dbReference type="GO" id="GO:0008061">
    <property type="term" value="F:chitin binding"/>
    <property type="evidence" value="ECO:0007669"/>
    <property type="project" value="UniProtKB-UniRule"/>
</dbReference>
<evidence type="ECO:0000256" key="4">
    <source>
        <dbReference type="ARBA" id="ARBA00022729"/>
    </source>
</evidence>
<keyword evidence="6" id="KW-0119">Carbohydrate metabolism</keyword>
<dbReference type="InterPro" id="IPR032675">
    <property type="entry name" value="LRR_dom_sf"/>
</dbReference>
<dbReference type="Pfam" id="PF00187">
    <property type="entry name" value="Chitin_bind_1"/>
    <property type="match status" value="5"/>
</dbReference>
<evidence type="ECO:0000256" key="6">
    <source>
        <dbReference type="ARBA" id="ARBA00023277"/>
    </source>
</evidence>
<dbReference type="Gene3D" id="3.30.60.10">
    <property type="entry name" value="Endochitinase-like"/>
    <property type="match status" value="5"/>
</dbReference>
<dbReference type="GO" id="GO:0046872">
    <property type="term" value="F:metal ion binding"/>
    <property type="evidence" value="ECO:0007669"/>
    <property type="project" value="UniProtKB-KW"/>
</dbReference>
<keyword evidence="2 7" id="KW-0147">Chitin-binding</keyword>
<organism evidence="10 11">
    <name type="scientific">Piromyces finnis</name>
    <dbReference type="NCBI Taxonomy" id="1754191"/>
    <lineage>
        <taxon>Eukaryota</taxon>
        <taxon>Fungi</taxon>
        <taxon>Fungi incertae sedis</taxon>
        <taxon>Chytridiomycota</taxon>
        <taxon>Chytridiomycota incertae sedis</taxon>
        <taxon>Neocallimastigomycetes</taxon>
        <taxon>Neocallimastigales</taxon>
        <taxon>Neocallimastigaceae</taxon>
        <taxon>Piromyces</taxon>
    </lineage>
</organism>
<dbReference type="OrthoDB" id="1193027at2759"/>
<dbReference type="EMBL" id="MCFH01000008">
    <property type="protein sequence ID" value="ORX55928.1"/>
    <property type="molecule type" value="Genomic_DNA"/>
</dbReference>
<feature type="disulfide bond" evidence="7">
    <location>
        <begin position="336"/>
        <end position="350"/>
    </location>
</feature>
<evidence type="ECO:0000256" key="8">
    <source>
        <dbReference type="SAM" id="SignalP"/>
    </source>
</evidence>
<dbReference type="AlphaFoldDB" id="A0A1Y1VGS8"/>
<reference evidence="10 11" key="2">
    <citation type="submission" date="2016-08" db="EMBL/GenBank/DDBJ databases">
        <title>Pervasive Adenine N6-methylation of Active Genes in Fungi.</title>
        <authorList>
            <consortium name="DOE Joint Genome Institute"/>
            <person name="Mondo S.J."/>
            <person name="Dannebaum R.O."/>
            <person name="Kuo R.C."/>
            <person name="Labutti K."/>
            <person name="Haridas S."/>
            <person name="Kuo A."/>
            <person name="Salamov A."/>
            <person name="Ahrendt S.R."/>
            <person name="Lipzen A."/>
            <person name="Sullivan W."/>
            <person name="Andreopoulos W.B."/>
            <person name="Clum A."/>
            <person name="Lindquist E."/>
            <person name="Daum C."/>
            <person name="Ramamoorthy G.K."/>
            <person name="Gryganskyi A."/>
            <person name="Culley D."/>
            <person name="Magnuson J.K."/>
            <person name="James T.Y."/>
            <person name="O'Malley M.A."/>
            <person name="Stajich J.E."/>
            <person name="Spatafora J.W."/>
            <person name="Visel A."/>
            <person name="Grigoriev I.V."/>
        </authorList>
    </citation>
    <scope>NUCLEOTIDE SEQUENCE [LARGE SCALE GENOMIC DNA]</scope>
    <source>
        <strain evidence="11">finn</strain>
    </source>
</reference>
<keyword evidence="7" id="KW-1015">Disulfide bond</keyword>
<feature type="disulfide bond" evidence="7">
    <location>
        <begin position="331"/>
        <end position="343"/>
    </location>
</feature>
<dbReference type="Gene3D" id="3.80.10.10">
    <property type="entry name" value="Ribonuclease Inhibitor"/>
    <property type="match status" value="2"/>
</dbReference>
<dbReference type="InterPro" id="IPR001611">
    <property type="entry name" value="Leu-rich_rpt"/>
</dbReference>
<gene>
    <name evidence="10" type="ORF">BCR36DRAFT_346339</name>
</gene>
<dbReference type="PROSITE" id="PS51450">
    <property type="entry name" value="LRR"/>
    <property type="match status" value="1"/>
</dbReference>
<keyword evidence="3" id="KW-0479">Metal-binding</keyword>
<comment type="caution">
    <text evidence="10">The sequence shown here is derived from an EMBL/GenBank/DDBJ whole genome shotgun (WGS) entry which is preliminary data.</text>
</comment>
<name>A0A1Y1VGS8_9FUNG</name>
<dbReference type="Pfam" id="PF13855">
    <property type="entry name" value="LRR_8"/>
    <property type="match status" value="1"/>
</dbReference>
<dbReference type="InterPro" id="IPR001002">
    <property type="entry name" value="Chitin-bd_1"/>
</dbReference>
<feature type="chain" id="PRO_5012869725" evidence="8">
    <location>
        <begin position="22"/>
        <end position="589"/>
    </location>
</feature>
<evidence type="ECO:0000313" key="11">
    <source>
        <dbReference type="Proteomes" id="UP000193719"/>
    </source>
</evidence>
<dbReference type="PANTHER" id="PTHR46471">
    <property type="entry name" value="CHITIN DEACETYLASE"/>
    <property type="match status" value="1"/>
</dbReference>
<feature type="domain" description="Chitin-binding type-1" evidence="9">
    <location>
        <begin position="321"/>
        <end position="365"/>
    </location>
</feature>
<proteinExistence type="predicted"/>
<feature type="disulfide bond" evidence="7">
    <location>
        <begin position="504"/>
        <end position="518"/>
    </location>
</feature>
<comment type="cofactor">
    <cofactor evidence="1">
        <name>Co(2+)</name>
        <dbReference type="ChEBI" id="CHEBI:48828"/>
    </cofactor>
</comment>
<evidence type="ECO:0000256" key="1">
    <source>
        <dbReference type="ARBA" id="ARBA00001941"/>
    </source>
</evidence>
<dbReference type="PROSITE" id="PS50941">
    <property type="entry name" value="CHIT_BIND_I_2"/>
    <property type="match status" value="5"/>
</dbReference>
<evidence type="ECO:0000256" key="2">
    <source>
        <dbReference type="ARBA" id="ARBA00022669"/>
    </source>
</evidence>
<feature type="disulfide bond" evidence="7">
    <location>
        <begin position="499"/>
        <end position="511"/>
    </location>
</feature>
<feature type="disulfide bond" evidence="7">
    <location>
        <begin position="563"/>
        <end position="577"/>
    </location>
</feature>
<feature type="disulfide bond" evidence="7">
    <location>
        <begin position="446"/>
        <end position="458"/>
    </location>
</feature>
<dbReference type="PANTHER" id="PTHR46471:SF2">
    <property type="entry name" value="CHITIN DEACETYLASE-RELATED"/>
    <property type="match status" value="1"/>
</dbReference>